<accession>A0A5A5U0W1</accession>
<proteinExistence type="predicted"/>
<name>A0A5A5U0W1_LEUCI</name>
<dbReference type="OMA" id="IWPEKED"/>
<reference evidence="1 2" key="1">
    <citation type="submission" date="2019-04" db="EMBL/GenBank/DDBJ databases">
        <title>A pseudo-fructophilic Leuconostoc citreum strain F192-5 isolated from peel of satsuma mandarin: the first report for isolation and characterization of strain-dependent fructophilic-like characteristics.</title>
        <authorList>
            <person name="Maeno S."/>
            <person name="Tanizawa Y."/>
            <person name="Kajikawa A."/>
            <person name="Kanesaki Y."/>
            <person name="Kubota E."/>
            <person name="Arita M."/>
            <person name="Leon D."/>
            <person name="Endo A."/>
        </authorList>
    </citation>
    <scope>NUCLEOTIDE SEQUENCE [LARGE SCALE GENOMIC DNA]</scope>
    <source>
        <strain evidence="1 2">F192-5</strain>
    </source>
</reference>
<evidence type="ECO:0000313" key="2">
    <source>
        <dbReference type="Proteomes" id="UP000323274"/>
    </source>
</evidence>
<dbReference type="RefSeq" id="WP_004902559.1">
    <property type="nucleotide sequence ID" value="NZ_BJJW01000005.1"/>
</dbReference>
<gene>
    <name evidence="1" type="ORF">LCIT_07970</name>
</gene>
<dbReference type="EMBL" id="BJJW01000005">
    <property type="protein sequence ID" value="GDZ83555.1"/>
    <property type="molecule type" value="Genomic_DNA"/>
</dbReference>
<evidence type="ECO:0000313" key="1">
    <source>
        <dbReference type="EMBL" id="GDZ83555.1"/>
    </source>
</evidence>
<comment type="caution">
    <text evidence="1">The sequence shown here is derived from an EMBL/GenBank/DDBJ whole genome shotgun (WGS) entry which is preliminary data.</text>
</comment>
<protein>
    <submittedName>
        <fullName evidence="1">Uncharacterized protein</fullName>
    </submittedName>
</protein>
<dbReference type="Proteomes" id="UP000323274">
    <property type="component" value="Unassembled WGS sequence"/>
</dbReference>
<organism evidence="1 2">
    <name type="scientific">Leuconostoc citreum</name>
    <dbReference type="NCBI Taxonomy" id="33964"/>
    <lineage>
        <taxon>Bacteria</taxon>
        <taxon>Bacillati</taxon>
        <taxon>Bacillota</taxon>
        <taxon>Bacilli</taxon>
        <taxon>Lactobacillales</taxon>
        <taxon>Lactobacillaceae</taxon>
        <taxon>Leuconostoc</taxon>
    </lineage>
</organism>
<dbReference type="AlphaFoldDB" id="A0A5A5U0W1"/>
<sequence>MNITGQKALENIVENHFYVDTLTVGDEQNIDLDGLFERLDKHITDITFMHLDILVAGGVSEGGTTLTLETNIINLPLRYTSQLKKLVWPEKTDNDVNLYMIIENEFVSQSHLVIALASSVAAYLDDSDSVKYKISQWFTNELSVIQEHQSGQKNDEK</sequence>